<dbReference type="PANTHER" id="PTHR42788:SF13">
    <property type="entry name" value="ALIPHATIC SULFONATES IMPORT ATP-BINDING PROTEIN SSUB"/>
    <property type="match status" value="1"/>
</dbReference>
<dbReference type="Pfam" id="PF00005">
    <property type="entry name" value="ABC_tran"/>
    <property type="match status" value="1"/>
</dbReference>
<reference evidence="5 6" key="1">
    <citation type="submission" date="2021-05" db="EMBL/GenBank/DDBJ databases">
        <title>The draft genome of Geobacter chapellei DSM 13688.</title>
        <authorList>
            <person name="Xu Z."/>
            <person name="Masuda Y."/>
            <person name="Itoh H."/>
            <person name="Senoo K."/>
        </authorList>
    </citation>
    <scope>NUCLEOTIDE SEQUENCE [LARGE SCALE GENOMIC DNA]</scope>
    <source>
        <strain evidence="5 6">DSM 13688</strain>
    </source>
</reference>
<evidence type="ECO:0000256" key="1">
    <source>
        <dbReference type="ARBA" id="ARBA00022448"/>
    </source>
</evidence>
<protein>
    <submittedName>
        <fullName evidence="5">ABC transporter ATP-binding protein</fullName>
    </submittedName>
</protein>
<dbReference type="PANTHER" id="PTHR42788">
    <property type="entry name" value="TAURINE IMPORT ATP-BINDING PROTEIN-RELATED"/>
    <property type="match status" value="1"/>
</dbReference>
<dbReference type="InterPro" id="IPR017871">
    <property type="entry name" value="ABC_transporter-like_CS"/>
</dbReference>
<evidence type="ECO:0000313" key="6">
    <source>
        <dbReference type="Proteomes" id="UP000784128"/>
    </source>
</evidence>
<evidence type="ECO:0000259" key="4">
    <source>
        <dbReference type="PROSITE" id="PS50893"/>
    </source>
</evidence>
<comment type="caution">
    <text evidence="5">The sequence shown here is derived from an EMBL/GenBank/DDBJ whole genome shotgun (WGS) entry which is preliminary data.</text>
</comment>
<sequence length="266" mass="29553">MNGTSVSTTGKESVLDIRGLTRRFQVNGSEVTALQNINLSVRQGEFISVIGGSGCGKSTLLRIIAGLDTEYEGEALFDGARIKGPGLERGVVFQEHRLFPWLTVRQNVAFGLGNVTSKDDWESVDEHIELVGLKDFEGAYPHQLSGGMAQRASIARALANRPEALLLDEPFGALDALTKIQMQQEVLKIWEAEKATMILVTHDIDEAVFLGDRVVIMSNRPGTIKRIIPVDLPRPRDRGSYEFTQVRSAIYAEFFRQEEKPFAYEI</sequence>
<keyword evidence="2" id="KW-0547">Nucleotide-binding</keyword>
<evidence type="ECO:0000256" key="3">
    <source>
        <dbReference type="ARBA" id="ARBA00022840"/>
    </source>
</evidence>
<name>A0ABS5U4C2_9BACT</name>
<feature type="domain" description="ABC transporter" evidence="4">
    <location>
        <begin position="15"/>
        <end position="244"/>
    </location>
</feature>
<dbReference type="InterPro" id="IPR027417">
    <property type="entry name" value="P-loop_NTPase"/>
</dbReference>
<keyword evidence="6" id="KW-1185">Reference proteome</keyword>
<dbReference type="SMART" id="SM00382">
    <property type="entry name" value="AAA"/>
    <property type="match status" value="1"/>
</dbReference>
<dbReference type="Gene3D" id="3.40.50.300">
    <property type="entry name" value="P-loop containing nucleotide triphosphate hydrolases"/>
    <property type="match status" value="1"/>
</dbReference>
<dbReference type="CDD" id="cd03293">
    <property type="entry name" value="ABC_NrtD_SsuB_transporters"/>
    <property type="match status" value="1"/>
</dbReference>
<keyword evidence="1" id="KW-0813">Transport</keyword>
<evidence type="ECO:0000256" key="2">
    <source>
        <dbReference type="ARBA" id="ARBA00022741"/>
    </source>
</evidence>
<dbReference type="PROSITE" id="PS00211">
    <property type="entry name" value="ABC_TRANSPORTER_1"/>
    <property type="match status" value="1"/>
</dbReference>
<evidence type="ECO:0000313" key="5">
    <source>
        <dbReference type="EMBL" id="MBT1070511.1"/>
    </source>
</evidence>
<accession>A0ABS5U4C2</accession>
<dbReference type="SUPFAM" id="SSF52540">
    <property type="entry name" value="P-loop containing nucleoside triphosphate hydrolases"/>
    <property type="match status" value="1"/>
</dbReference>
<dbReference type="InterPro" id="IPR003439">
    <property type="entry name" value="ABC_transporter-like_ATP-bd"/>
</dbReference>
<keyword evidence="3 5" id="KW-0067">ATP-binding</keyword>
<dbReference type="InterPro" id="IPR003593">
    <property type="entry name" value="AAA+_ATPase"/>
</dbReference>
<dbReference type="RefSeq" id="WP_214296205.1">
    <property type="nucleotide sequence ID" value="NZ_JAHDYS010000001.1"/>
</dbReference>
<dbReference type="InterPro" id="IPR050166">
    <property type="entry name" value="ABC_transporter_ATP-bind"/>
</dbReference>
<organism evidence="5 6">
    <name type="scientific">Pelotalea chapellei</name>
    <dbReference type="NCBI Taxonomy" id="44671"/>
    <lineage>
        <taxon>Bacteria</taxon>
        <taxon>Pseudomonadati</taxon>
        <taxon>Thermodesulfobacteriota</taxon>
        <taxon>Desulfuromonadia</taxon>
        <taxon>Geobacterales</taxon>
        <taxon>Geobacteraceae</taxon>
        <taxon>Pelotalea</taxon>
    </lineage>
</organism>
<dbReference type="Proteomes" id="UP000784128">
    <property type="component" value="Unassembled WGS sequence"/>
</dbReference>
<gene>
    <name evidence="5" type="ORF">KJB30_01815</name>
</gene>
<dbReference type="PROSITE" id="PS50893">
    <property type="entry name" value="ABC_TRANSPORTER_2"/>
    <property type="match status" value="1"/>
</dbReference>
<proteinExistence type="predicted"/>
<dbReference type="GO" id="GO:0005524">
    <property type="term" value="F:ATP binding"/>
    <property type="evidence" value="ECO:0007669"/>
    <property type="project" value="UniProtKB-KW"/>
</dbReference>
<dbReference type="EMBL" id="JAHDYS010000001">
    <property type="protein sequence ID" value="MBT1070511.1"/>
    <property type="molecule type" value="Genomic_DNA"/>
</dbReference>